<protein>
    <submittedName>
        <fullName evidence="1">Uncharacterized protein</fullName>
    </submittedName>
</protein>
<gene>
    <name evidence="1" type="ORF">GCM10010185_11140</name>
</gene>
<proteinExistence type="predicted"/>
<evidence type="ECO:0000313" key="2">
    <source>
        <dbReference type="Proteomes" id="UP000639606"/>
    </source>
</evidence>
<dbReference type="EMBL" id="BMRG01000002">
    <property type="protein sequence ID" value="GGP41666.1"/>
    <property type="molecule type" value="Genomic_DNA"/>
</dbReference>
<organism evidence="1 2">
    <name type="scientific">Saccharothrix coeruleofusca</name>
    <dbReference type="NCBI Taxonomy" id="33919"/>
    <lineage>
        <taxon>Bacteria</taxon>
        <taxon>Bacillati</taxon>
        <taxon>Actinomycetota</taxon>
        <taxon>Actinomycetes</taxon>
        <taxon>Pseudonocardiales</taxon>
        <taxon>Pseudonocardiaceae</taxon>
        <taxon>Saccharothrix</taxon>
    </lineage>
</organism>
<keyword evidence="2" id="KW-1185">Reference proteome</keyword>
<sequence length="72" mass="7785">MRCSGATVILWGMSHLELHLKLPPDLPPQHYDGIRHAVASLLELWGVPGVCPLLIGVVGQVCVCEAELERCG</sequence>
<name>A0A918AKL3_9PSEU</name>
<reference evidence="1" key="1">
    <citation type="journal article" date="2014" name="Int. J. Syst. Evol. Microbiol.">
        <title>Complete genome sequence of Corynebacterium casei LMG S-19264T (=DSM 44701T), isolated from a smear-ripened cheese.</title>
        <authorList>
            <consortium name="US DOE Joint Genome Institute (JGI-PGF)"/>
            <person name="Walter F."/>
            <person name="Albersmeier A."/>
            <person name="Kalinowski J."/>
            <person name="Ruckert C."/>
        </authorList>
    </citation>
    <scope>NUCLEOTIDE SEQUENCE</scope>
    <source>
        <strain evidence="1">JCM 3313</strain>
    </source>
</reference>
<evidence type="ECO:0000313" key="1">
    <source>
        <dbReference type="EMBL" id="GGP41666.1"/>
    </source>
</evidence>
<comment type="caution">
    <text evidence="1">The sequence shown here is derived from an EMBL/GenBank/DDBJ whole genome shotgun (WGS) entry which is preliminary data.</text>
</comment>
<reference evidence="1" key="2">
    <citation type="submission" date="2020-09" db="EMBL/GenBank/DDBJ databases">
        <authorList>
            <person name="Sun Q."/>
            <person name="Ohkuma M."/>
        </authorList>
    </citation>
    <scope>NUCLEOTIDE SEQUENCE</scope>
    <source>
        <strain evidence="1">JCM 3313</strain>
    </source>
</reference>
<dbReference type="AlphaFoldDB" id="A0A918AKL3"/>
<accession>A0A918AKL3</accession>
<dbReference type="Proteomes" id="UP000639606">
    <property type="component" value="Unassembled WGS sequence"/>
</dbReference>